<gene>
    <name evidence="7" type="ORF">Sipo8835_44455</name>
</gene>
<evidence type="ECO:0000256" key="4">
    <source>
        <dbReference type="ARBA" id="ARBA00022884"/>
    </source>
</evidence>
<comment type="caution">
    <text evidence="7">The sequence shown here is derived from an EMBL/GenBank/DDBJ whole genome shotgun (WGS) entry which is preliminary data.</text>
</comment>
<evidence type="ECO:0000259" key="6">
    <source>
        <dbReference type="SMART" id="SM00650"/>
    </source>
</evidence>
<feature type="binding site" evidence="5">
    <location>
        <position position="141"/>
    </location>
    <ligand>
        <name>S-adenosyl-L-methionine</name>
        <dbReference type="ChEBI" id="CHEBI:59789"/>
    </ligand>
</feature>
<evidence type="ECO:0000313" key="7">
    <source>
        <dbReference type="EMBL" id="TQE15816.1"/>
    </source>
</evidence>
<evidence type="ECO:0000256" key="5">
    <source>
        <dbReference type="PROSITE-ProRule" id="PRU01026"/>
    </source>
</evidence>
<protein>
    <recommendedName>
        <fullName evidence="6">Ribosomal RNA adenine methylase transferase N-terminal domain-containing protein</fullName>
    </recommendedName>
</protein>
<dbReference type="PANTHER" id="PTHR11727:SF7">
    <property type="entry name" value="DIMETHYLADENOSINE TRANSFERASE-RELATED"/>
    <property type="match status" value="1"/>
</dbReference>
<dbReference type="PROSITE" id="PS01131">
    <property type="entry name" value="RRNA_A_DIMETH"/>
    <property type="match status" value="1"/>
</dbReference>
<dbReference type="Pfam" id="PF00398">
    <property type="entry name" value="RrnaAD"/>
    <property type="match status" value="1"/>
</dbReference>
<feature type="binding site" evidence="5">
    <location>
        <position position="69"/>
    </location>
    <ligand>
        <name>S-adenosyl-L-methionine</name>
        <dbReference type="ChEBI" id="CHEBI:59789"/>
    </ligand>
</feature>
<dbReference type="InterPro" id="IPR001737">
    <property type="entry name" value="KsgA/Erm"/>
</dbReference>
<dbReference type="AlphaFoldDB" id="A0AAE8VTU8"/>
<evidence type="ECO:0000256" key="1">
    <source>
        <dbReference type="ARBA" id="ARBA00022603"/>
    </source>
</evidence>
<comment type="caution">
    <text evidence="5">Lacks conserved residue(s) required for the propagation of feature annotation.</text>
</comment>
<sequence length="236" mass="25369">MAAVPLSDGSDPVTALSRCRFERTSAPMQLPHAHGQAGVPLAVSDAPADADVLARTGFATRADLGQHFLRSPEVARRLLECAELPAGAQVLEVGAGLGTLSCAVVEAGCRIWAVEKDVRLGALLLDKLRRFGPRARVTIADVRSVDLDGGLELDSVLLAILPFDWELSSALTEHIFASAHRVVRGLVVVPSRTLDQYRAAEGEGGSLRLEEVDGISRWEFWPKAPAPLRVVSIERR</sequence>
<dbReference type="InterPro" id="IPR020598">
    <property type="entry name" value="rRNA_Ade_methylase_Trfase_N"/>
</dbReference>
<dbReference type="PANTHER" id="PTHR11727">
    <property type="entry name" value="DIMETHYLADENOSINE TRANSFERASE"/>
    <property type="match status" value="1"/>
</dbReference>
<dbReference type="EMBL" id="SPAZ01000362">
    <property type="protein sequence ID" value="TQE15816.1"/>
    <property type="molecule type" value="Genomic_DNA"/>
</dbReference>
<dbReference type="SUPFAM" id="SSF53335">
    <property type="entry name" value="S-adenosyl-L-methionine-dependent methyltransferases"/>
    <property type="match status" value="1"/>
</dbReference>
<keyword evidence="2 5" id="KW-0808">Transferase</keyword>
<feature type="binding site" evidence="5">
    <location>
        <position position="67"/>
    </location>
    <ligand>
        <name>S-adenosyl-L-methionine</name>
        <dbReference type="ChEBI" id="CHEBI:59789"/>
    </ligand>
</feature>
<dbReference type="InterPro" id="IPR020596">
    <property type="entry name" value="rRNA_Ade_Mease_Trfase_CS"/>
</dbReference>
<feature type="binding site" evidence="5">
    <location>
        <position position="115"/>
    </location>
    <ligand>
        <name>S-adenosyl-L-methionine</name>
        <dbReference type="ChEBI" id="CHEBI:59789"/>
    </ligand>
</feature>
<comment type="similarity">
    <text evidence="5">Belongs to the class I-like SAM-binding methyltransferase superfamily. rRNA adenine N(6)-methyltransferase family.</text>
</comment>
<evidence type="ECO:0000313" key="8">
    <source>
        <dbReference type="Proteomes" id="UP000318720"/>
    </source>
</evidence>
<feature type="binding site" evidence="5">
    <location>
        <position position="94"/>
    </location>
    <ligand>
        <name>S-adenosyl-L-methionine</name>
        <dbReference type="ChEBI" id="CHEBI:59789"/>
    </ligand>
</feature>
<evidence type="ECO:0000256" key="3">
    <source>
        <dbReference type="ARBA" id="ARBA00022691"/>
    </source>
</evidence>
<organism evidence="7 8">
    <name type="scientific">Streptomyces ipomoeae</name>
    <dbReference type="NCBI Taxonomy" id="103232"/>
    <lineage>
        <taxon>Bacteria</taxon>
        <taxon>Bacillati</taxon>
        <taxon>Actinomycetota</taxon>
        <taxon>Actinomycetes</taxon>
        <taxon>Kitasatosporales</taxon>
        <taxon>Streptomycetaceae</taxon>
        <taxon>Streptomyces</taxon>
    </lineage>
</organism>
<dbReference type="Gene3D" id="3.40.50.150">
    <property type="entry name" value="Vaccinia Virus protein VP39"/>
    <property type="match status" value="1"/>
</dbReference>
<accession>A0AAE8VTU8</accession>
<dbReference type="GO" id="GO:0000179">
    <property type="term" value="F:rRNA (adenine-N6,N6-)-dimethyltransferase activity"/>
    <property type="evidence" value="ECO:0007669"/>
    <property type="project" value="UniProtKB-UniRule"/>
</dbReference>
<keyword evidence="4 5" id="KW-0694">RNA-binding</keyword>
<dbReference type="GO" id="GO:0003723">
    <property type="term" value="F:RNA binding"/>
    <property type="evidence" value="ECO:0007669"/>
    <property type="project" value="UniProtKB-UniRule"/>
</dbReference>
<dbReference type="CDD" id="cd02440">
    <property type="entry name" value="AdoMet_MTases"/>
    <property type="match status" value="1"/>
</dbReference>
<dbReference type="InterPro" id="IPR029063">
    <property type="entry name" value="SAM-dependent_MTases_sf"/>
</dbReference>
<evidence type="ECO:0000256" key="2">
    <source>
        <dbReference type="ARBA" id="ARBA00022679"/>
    </source>
</evidence>
<name>A0AAE8VTU8_9ACTN</name>
<feature type="domain" description="Ribosomal RNA adenine methylase transferase N-terminal" evidence="6">
    <location>
        <begin position="74"/>
        <end position="234"/>
    </location>
</feature>
<dbReference type="SMART" id="SM00650">
    <property type="entry name" value="rADc"/>
    <property type="match status" value="1"/>
</dbReference>
<keyword evidence="3 5" id="KW-0949">S-adenosyl-L-methionine</keyword>
<keyword evidence="1 5" id="KW-0489">Methyltransferase</keyword>
<proteinExistence type="inferred from homology"/>
<reference evidence="7 8" key="1">
    <citation type="submission" date="2019-03" db="EMBL/GenBank/DDBJ databases">
        <title>Comparative genomic analyses of the sweetpotato soil rot pathogen, Streptomyces ipomoeae.</title>
        <authorList>
            <person name="Ruschel Soares N."/>
            <person name="Badger J.H."/>
            <person name="Huguet-Tapia J.C."/>
            <person name="Clark C.A."/>
            <person name="Pettis G.S."/>
        </authorList>
    </citation>
    <scope>NUCLEOTIDE SEQUENCE [LARGE SCALE GENOMIC DNA]</scope>
    <source>
        <strain evidence="7 8">88-35</strain>
    </source>
</reference>
<dbReference type="Proteomes" id="UP000318720">
    <property type="component" value="Unassembled WGS sequence"/>
</dbReference>
<dbReference type="PROSITE" id="PS51689">
    <property type="entry name" value="SAM_RNA_A_N6_MT"/>
    <property type="match status" value="1"/>
</dbReference>